<evidence type="ECO:0000259" key="6">
    <source>
        <dbReference type="Pfam" id="PF00460"/>
    </source>
</evidence>
<comment type="similarity">
    <text evidence="2 5">Belongs to the flagella basal body rod proteins family.</text>
</comment>
<dbReference type="RefSeq" id="WP_146987494.1">
    <property type="nucleotide sequence ID" value="NZ_VITY01000007.1"/>
</dbReference>
<name>A0A560LNF4_9BRAD</name>
<evidence type="ECO:0000313" key="11">
    <source>
        <dbReference type="Proteomes" id="UP000321304"/>
    </source>
</evidence>
<keyword evidence="11" id="KW-1185">Reference proteome</keyword>
<dbReference type="Pfam" id="PF00460">
    <property type="entry name" value="Flg_bb_rod"/>
    <property type="match status" value="1"/>
</dbReference>
<dbReference type="InterPro" id="IPR037925">
    <property type="entry name" value="FlgE/F/G-like"/>
</dbReference>
<feature type="domain" description="Flagellar basal-body/hook protein C-terminal" evidence="7">
    <location>
        <begin position="379"/>
        <end position="419"/>
    </location>
</feature>
<keyword evidence="10" id="KW-0282">Flagellum</keyword>
<dbReference type="GO" id="GO:0009425">
    <property type="term" value="C:bacterial-type flagellum basal body"/>
    <property type="evidence" value="ECO:0007669"/>
    <property type="project" value="UniProtKB-SubCell"/>
</dbReference>
<evidence type="ECO:0000256" key="4">
    <source>
        <dbReference type="ARBA" id="ARBA00023143"/>
    </source>
</evidence>
<dbReference type="Gene3D" id="2.60.98.20">
    <property type="entry name" value="Flagellar hook protein FlgE"/>
    <property type="match status" value="1"/>
</dbReference>
<evidence type="ECO:0000259" key="9">
    <source>
        <dbReference type="Pfam" id="PF22692"/>
    </source>
</evidence>
<keyword evidence="10" id="KW-0969">Cilium</keyword>
<dbReference type="GO" id="GO:0009424">
    <property type="term" value="C:bacterial-type flagellum hook"/>
    <property type="evidence" value="ECO:0007669"/>
    <property type="project" value="TreeGrafter"/>
</dbReference>
<organism evidence="10 11">
    <name type="scientific">Bradyrhizobium macuxiense</name>
    <dbReference type="NCBI Taxonomy" id="1755647"/>
    <lineage>
        <taxon>Bacteria</taxon>
        <taxon>Pseudomonadati</taxon>
        <taxon>Pseudomonadota</taxon>
        <taxon>Alphaproteobacteria</taxon>
        <taxon>Hyphomicrobiales</taxon>
        <taxon>Nitrobacteraceae</taxon>
        <taxon>Bradyrhizobium</taxon>
    </lineage>
</organism>
<feature type="domain" description="Flagellar basal body rod protein N-terminal" evidence="6">
    <location>
        <begin position="9"/>
        <end position="37"/>
    </location>
</feature>
<comment type="function">
    <text evidence="5">A flexible structure which links the flagellar filament to the drive apparatus in the basal body.</text>
</comment>
<feature type="domain" description="Flagellar hook protein FlgE/F/G-like D1" evidence="9">
    <location>
        <begin position="85"/>
        <end position="127"/>
    </location>
</feature>
<dbReference type="InterPro" id="IPR011491">
    <property type="entry name" value="FlgE_D2"/>
</dbReference>
<dbReference type="PANTHER" id="PTHR30435:SF1">
    <property type="entry name" value="FLAGELLAR HOOK PROTEIN FLGE"/>
    <property type="match status" value="1"/>
</dbReference>
<dbReference type="InterPro" id="IPR020013">
    <property type="entry name" value="Flagellar_FlgE/F/G"/>
</dbReference>
<dbReference type="PANTHER" id="PTHR30435">
    <property type="entry name" value="FLAGELLAR PROTEIN"/>
    <property type="match status" value="1"/>
</dbReference>
<gene>
    <name evidence="10" type="ORF">FBZ93_10715</name>
</gene>
<proteinExistence type="inferred from homology"/>
<dbReference type="PROSITE" id="PS00588">
    <property type="entry name" value="FLAGELLA_BB_ROD"/>
    <property type="match status" value="1"/>
</dbReference>
<feature type="domain" description="Flagellar hook protein FlgE D2" evidence="8">
    <location>
        <begin position="165"/>
        <end position="295"/>
    </location>
</feature>
<evidence type="ECO:0000256" key="2">
    <source>
        <dbReference type="ARBA" id="ARBA00009677"/>
    </source>
</evidence>
<dbReference type="NCBIfam" id="NF004242">
    <property type="entry name" value="PRK05682.2-1"/>
    <property type="match status" value="1"/>
</dbReference>
<comment type="subcellular location">
    <subcellularLocation>
        <location evidence="1 5">Bacterial flagellum basal body</location>
    </subcellularLocation>
</comment>
<dbReference type="EMBL" id="VITY01000007">
    <property type="protein sequence ID" value="TWB96769.1"/>
    <property type="molecule type" value="Genomic_DNA"/>
</dbReference>
<dbReference type="Proteomes" id="UP000321304">
    <property type="component" value="Unassembled WGS sequence"/>
</dbReference>
<accession>A0A560LNF4</accession>
<dbReference type="InterPro" id="IPR010930">
    <property type="entry name" value="Flg_bb/hook_C_dom"/>
</dbReference>
<evidence type="ECO:0000256" key="1">
    <source>
        <dbReference type="ARBA" id="ARBA00004117"/>
    </source>
</evidence>
<dbReference type="InterPro" id="IPR053967">
    <property type="entry name" value="LlgE_F_G-like_D1"/>
</dbReference>
<evidence type="ECO:0000259" key="7">
    <source>
        <dbReference type="Pfam" id="PF06429"/>
    </source>
</evidence>
<dbReference type="SUPFAM" id="SSF117143">
    <property type="entry name" value="Flagellar hook protein flgE"/>
    <property type="match status" value="1"/>
</dbReference>
<keyword evidence="10" id="KW-0966">Cell projection</keyword>
<evidence type="ECO:0000256" key="5">
    <source>
        <dbReference type="RuleBase" id="RU362116"/>
    </source>
</evidence>
<protein>
    <recommendedName>
        <fullName evidence="3 5">Flagellar hook protein FlgE</fullName>
    </recommendedName>
</protein>
<dbReference type="InterPro" id="IPR037058">
    <property type="entry name" value="Falgellar_hook_FlgE_sf"/>
</dbReference>
<keyword evidence="4 5" id="KW-0975">Bacterial flagellum</keyword>
<dbReference type="GO" id="GO:0005829">
    <property type="term" value="C:cytosol"/>
    <property type="evidence" value="ECO:0007669"/>
    <property type="project" value="TreeGrafter"/>
</dbReference>
<dbReference type="NCBIfam" id="TIGR03506">
    <property type="entry name" value="FlgEFG_subfam"/>
    <property type="match status" value="1"/>
</dbReference>
<dbReference type="GO" id="GO:0071978">
    <property type="term" value="P:bacterial-type flagellum-dependent swarming motility"/>
    <property type="evidence" value="ECO:0007669"/>
    <property type="project" value="TreeGrafter"/>
</dbReference>
<dbReference type="InterPro" id="IPR001444">
    <property type="entry name" value="Flag_bb_rod_N"/>
</dbReference>
<dbReference type="Pfam" id="PF06429">
    <property type="entry name" value="Flg_bbr_C"/>
    <property type="match status" value="1"/>
</dbReference>
<evidence type="ECO:0000256" key="3">
    <source>
        <dbReference type="ARBA" id="ARBA00019015"/>
    </source>
</evidence>
<dbReference type="Pfam" id="PF22692">
    <property type="entry name" value="LlgE_F_G_D1"/>
    <property type="match status" value="1"/>
</dbReference>
<comment type="caution">
    <text evidence="10">The sequence shown here is derived from an EMBL/GenBank/DDBJ whole genome shotgun (WGS) entry which is preliminary data.</text>
</comment>
<dbReference type="InterPro" id="IPR019776">
    <property type="entry name" value="Flagellar_basal_body_rod_CS"/>
</dbReference>
<sequence length="423" mass="42116">MSLTGALSSAISALNSQSQSLAMISDNISNADTTGYKTTSAMFEDLVTASNSATSYTSGGVTVSGRANITQQGLLSATTNATDVAIQGSGFFVTTNATAGGTTSYTRNGAFTTDNAGYLVNNGNYLEGWRTDAQGNIIGNASAASLGPINTQVASTSGSATTKATIAANLPSDAATGATFTSSMTAYDSLGTANSIQITWTKTGANAWTASFGNPTLASNSSTTTGTTSSGTVAITFNSDGSLASTNPSPPTISMTGWTDGAANSSIALNLGTVGKTDGLTQYASGETTPAVDLTGITADGLPYGKLSSIAIGKGGVVDATYSNGQTIAIYKIAVATFSDPNGLNAASDGMYSATAASGSATLQTSGTNGAGTIYGSELESSTTDTSGQFSNMISAQQAYSAASQVITTVNKMFDTLISAVSR</sequence>
<dbReference type="OrthoDB" id="8372879at2"/>
<evidence type="ECO:0000313" key="10">
    <source>
        <dbReference type="EMBL" id="TWB96769.1"/>
    </source>
</evidence>
<reference evidence="10 11" key="1">
    <citation type="submission" date="2019-06" db="EMBL/GenBank/DDBJ databases">
        <title>Genomic Encyclopedia of Type Strains, Phase IV (KMG-V): Genome sequencing to study the core and pangenomes of soil and plant-associated prokaryotes.</title>
        <authorList>
            <person name="Whitman W."/>
        </authorList>
    </citation>
    <scope>NUCLEOTIDE SEQUENCE [LARGE SCALE GENOMIC DNA]</scope>
    <source>
        <strain evidence="10 11">BR 10355</strain>
    </source>
</reference>
<dbReference type="STRING" id="1755647.AS156_15630"/>
<dbReference type="AlphaFoldDB" id="A0A560LNF4"/>
<dbReference type="Pfam" id="PF07559">
    <property type="entry name" value="FlgE_D2"/>
    <property type="match status" value="1"/>
</dbReference>
<evidence type="ECO:0000259" key="8">
    <source>
        <dbReference type="Pfam" id="PF07559"/>
    </source>
</evidence>